<dbReference type="AlphaFoldDB" id="A0A183HH31"/>
<dbReference type="STRING" id="387005.A0A183HH31"/>
<keyword evidence="1" id="KW-0732">Signal</keyword>
<reference evidence="2 3" key="2">
    <citation type="submission" date="2018-11" db="EMBL/GenBank/DDBJ databases">
        <authorList>
            <consortium name="Pathogen Informatics"/>
        </authorList>
    </citation>
    <scope>NUCLEOTIDE SEQUENCE [LARGE SCALE GENOMIC DNA]</scope>
</reference>
<protein>
    <submittedName>
        <fullName evidence="2 4">Uncharacterized protein</fullName>
    </submittedName>
</protein>
<dbReference type="EMBL" id="UZAJ01006666">
    <property type="protein sequence ID" value="VDO47932.1"/>
    <property type="molecule type" value="Genomic_DNA"/>
</dbReference>
<evidence type="ECO:0000313" key="4">
    <source>
        <dbReference type="WBParaSite" id="OFLC_0000679201-mRNA-1"/>
    </source>
</evidence>
<feature type="signal peptide" evidence="1">
    <location>
        <begin position="1"/>
        <end position="23"/>
    </location>
</feature>
<proteinExistence type="predicted"/>
<sequence length="141" mass="16294">MANKQQLFLVIITIANQMIHVEAQPFIGARKNPYTTTVSKSKQVIGRKLPPCQSIPRRNVAPYIVSSLPPPRPKTSPKYQNYYLEKPAVKKFIAEVTANTSRYRNPNEAYGKVLLLMRQYFTRKDPKHRLYVSSPNSNLFW</sequence>
<organism evidence="4">
    <name type="scientific">Onchocerca flexuosa</name>
    <dbReference type="NCBI Taxonomy" id="387005"/>
    <lineage>
        <taxon>Eukaryota</taxon>
        <taxon>Metazoa</taxon>
        <taxon>Ecdysozoa</taxon>
        <taxon>Nematoda</taxon>
        <taxon>Chromadorea</taxon>
        <taxon>Rhabditida</taxon>
        <taxon>Spirurina</taxon>
        <taxon>Spiruromorpha</taxon>
        <taxon>Filarioidea</taxon>
        <taxon>Onchocercidae</taxon>
        <taxon>Onchocerca</taxon>
    </lineage>
</organism>
<dbReference type="WBParaSite" id="OFLC_0000679201-mRNA-1">
    <property type="protein sequence ID" value="OFLC_0000679201-mRNA-1"/>
    <property type="gene ID" value="OFLC_0000679201"/>
</dbReference>
<gene>
    <name evidence="2" type="ORF">OFLC_LOCUS6793</name>
</gene>
<feature type="chain" id="PRO_5044552526" evidence="1">
    <location>
        <begin position="24"/>
        <end position="141"/>
    </location>
</feature>
<reference evidence="4" key="1">
    <citation type="submission" date="2016-06" db="UniProtKB">
        <authorList>
            <consortium name="WormBaseParasite"/>
        </authorList>
    </citation>
    <scope>IDENTIFICATION</scope>
</reference>
<keyword evidence="3" id="KW-1185">Reference proteome</keyword>
<evidence type="ECO:0000256" key="1">
    <source>
        <dbReference type="SAM" id="SignalP"/>
    </source>
</evidence>
<accession>A0A183HH31</accession>
<evidence type="ECO:0000313" key="2">
    <source>
        <dbReference type="EMBL" id="VDO47932.1"/>
    </source>
</evidence>
<name>A0A183HH31_9BILA</name>
<dbReference type="Proteomes" id="UP000267606">
    <property type="component" value="Unassembled WGS sequence"/>
</dbReference>
<evidence type="ECO:0000313" key="3">
    <source>
        <dbReference type="Proteomes" id="UP000267606"/>
    </source>
</evidence>